<keyword evidence="5" id="KW-1185">Reference proteome</keyword>
<keyword evidence="1" id="KW-0863">Zinc-finger</keyword>
<evidence type="ECO:0000256" key="1">
    <source>
        <dbReference type="PROSITE-ProRule" id="PRU00042"/>
    </source>
</evidence>
<feature type="compositionally biased region" description="Polar residues" evidence="2">
    <location>
        <begin position="77"/>
        <end position="87"/>
    </location>
</feature>
<reference evidence="4 5" key="1">
    <citation type="journal article" date="2024" name="IMA Fungus">
        <title>Apiospora arundinis, a panoply of carbohydrate-active enzymes and secondary metabolites.</title>
        <authorList>
            <person name="Sorensen T."/>
            <person name="Petersen C."/>
            <person name="Muurmann A.T."/>
            <person name="Christiansen J.V."/>
            <person name="Brundto M.L."/>
            <person name="Overgaard C.K."/>
            <person name="Boysen A.T."/>
            <person name="Wollenberg R.D."/>
            <person name="Larsen T.O."/>
            <person name="Sorensen J.L."/>
            <person name="Nielsen K.L."/>
            <person name="Sondergaard T.E."/>
        </authorList>
    </citation>
    <scope>NUCLEOTIDE SEQUENCE [LARGE SCALE GENOMIC DNA]</scope>
    <source>
        <strain evidence="4 5">AAU 773</strain>
    </source>
</reference>
<dbReference type="InterPro" id="IPR013087">
    <property type="entry name" value="Znf_C2H2_type"/>
</dbReference>
<protein>
    <recommendedName>
        <fullName evidence="3">C2H2-type domain-containing protein</fullName>
    </recommendedName>
</protein>
<name>A0ABR2JD71_9PEZI</name>
<dbReference type="PROSITE" id="PS50157">
    <property type="entry name" value="ZINC_FINGER_C2H2_2"/>
    <property type="match status" value="1"/>
</dbReference>
<comment type="caution">
    <text evidence="4">The sequence shown here is derived from an EMBL/GenBank/DDBJ whole genome shotgun (WGS) entry which is preliminary data.</text>
</comment>
<evidence type="ECO:0000313" key="5">
    <source>
        <dbReference type="Proteomes" id="UP001390339"/>
    </source>
</evidence>
<accession>A0ABR2JD71</accession>
<keyword evidence="1" id="KW-0479">Metal-binding</keyword>
<evidence type="ECO:0000256" key="2">
    <source>
        <dbReference type="SAM" id="MobiDB-lite"/>
    </source>
</evidence>
<feature type="domain" description="C2H2-type" evidence="3">
    <location>
        <begin position="102"/>
        <end position="130"/>
    </location>
</feature>
<dbReference type="EMBL" id="JAPCWZ010000003">
    <property type="protein sequence ID" value="KAK8875080.1"/>
    <property type="molecule type" value="Genomic_DNA"/>
</dbReference>
<dbReference type="Proteomes" id="UP001390339">
    <property type="component" value="Unassembled WGS sequence"/>
</dbReference>
<evidence type="ECO:0000313" key="4">
    <source>
        <dbReference type="EMBL" id="KAK8875080.1"/>
    </source>
</evidence>
<keyword evidence="1" id="KW-0862">Zinc</keyword>
<proteinExistence type="predicted"/>
<organism evidence="4 5">
    <name type="scientific">Apiospora arundinis</name>
    <dbReference type="NCBI Taxonomy" id="335852"/>
    <lineage>
        <taxon>Eukaryota</taxon>
        <taxon>Fungi</taxon>
        <taxon>Dikarya</taxon>
        <taxon>Ascomycota</taxon>
        <taxon>Pezizomycotina</taxon>
        <taxon>Sordariomycetes</taxon>
        <taxon>Xylariomycetidae</taxon>
        <taxon>Amphisphaeriales</taxon>
        <taxon>Apiosporaceae</taxon>
        <taxon>Apiospora</taxon>
    </lineage>
</organism>
<feature type="region of interest" description="Disordered" evidence="2">
    <location>
        <begin position="77"/>
        <end position="109"/>
    </location>
</feature>
<evidence type="ECO:0000259" key="3">
    <source>
        <dbReference type="PROSITE" id="PS50157"/>
    </source>
</evidence>
<sequence length="162" mass="18137">MMDFGVAVPQHPIESMGFASTTFVDTSVMAAAPSPFLLGFQDWYAVPMDNAYLGFHAGVAVPSIPNPVSGNNLNFRNWTSSPDTTPSPVGRKASGSSQAGMKPCPHCNHQTRYGKDLRRHVVETHEKPRPGEKKIGWYRCRFIEMVFEFFPMPMWGKSREQE</sequence>
<gene>
    <name evidence="4" type="ORF">PGQ11_005594</name>
</gene>